<evidence type="ECO:0000256" key="2">
    <source>
        <dbReference type="ARBA" id="ARBA00022692"/>
    </source>
</evidence>
<dbReference type="OrthoDB" id="3026777at2759"/>
<evidence type="ECO:0000313" key="7">
    <source>
        <dbReference type="Proteomes" id="UP000192578"/>
    </source>
</evidence>
<sequence length="519" mass="56738">MMEEDEEVTFDARKRAWPDTVTPSSAAEAMMPSGMVGMPAPSSTWEQPNQPTSLPMQLLKLILNKGLRIAPVTFWFGSCTGMIMPVGTELMKTRICEVVYNNTVDFCAKIGQTKDNATEANLIRATTTEYSMYSALISAIPSIIFTLFMGSWSDRHGRRSPLIASVVGFILSCAVSIPVAFLQINPLYLLIGSAVGSLLGGWPIFVSSVNSYIGDHTTEKNRSTIIALNMGCLSAGISAGLKLGTVILQYWGYPTVYFVNLGLHCTSLLYILVFIKDHADFNNKENESMSNANKARGLFQIQGIRDNWEVLTRKRVGNARFHVLLLLGAYTAMVMCIENESVILQQLMEYQPLGWTVGEYGSLASISSICGVIALCMAIPVCKRIFKMSDTTMGIAGSLSALLCAFGYSISIKDWMVWTAMSVGLIRPLSFVCIQAVQIALVERSEVGKMMSILGSIQSVSQILSVVLFQRLFAATAPFWPGCVFAVIAFILVIPLASFCTVDATKYPAPVKYSKQTDC</sequence>
<reference evidence="7" key="1">
    <citation type="submission" date="2017-01" db="EMBL/GenBank/DDBJ databases">
        <title>Comparative genomics of anhydrobiosis in the tardigrade Hypsibius dujardini.</title>
        <authorList>
            <person name="Yoshida Y."/>
            <person name="Koutsovoulos G."/>
            <person name="Laetsch D."/>
            <person name="Stevens L."/>
            <person name="Kumar S."/>
            <person name="Horikawa D."/>
            <person name="Ishino K."/>
            <person name="Komine S."/>
            <person name="Tomita M."/>
            <person name="Blaxter M."/>
            <person name="Arakawa K."/>
        </authorList>
    </citation>
    <scope>NUCLEOTIDE SEQUENCE [LARGE SCALE GENOMIC DNA]</scope>
    <source>
        <strain evidence="7">Z151</strain>
    </source>
</reference>
<gene>
    <name evidence="6" type="ORF">BV898_17773</name>
</gene>
<comment type="caution">
    <text evidence="6">The sequence shown here is derived from an EMBL/GenBank/DDBJ whole genome shotgun (WGS) entry which is preliminary data.</text>
</comment>
<feature type="transmembrane region" description="Helical" evidence="5">
    <location>
        <begin position="187"/>
        <end position="213"/>
    </location>
</feature>
<dbReference type="GO" id="GO:0016020">
    <property type="term" value="C:membrane"/>
    <property type="evidence" value="ECO:0007669"/>
    <property type="project" value="UniProtKB-SubCell"/>
</dbReference>
<feature type="transmembrane region" description="Helical" evidence="5">
    <location>
        <begin position="393"/>
        <end position="410"/>
    </location>
</feature>
<dbReference type="AlphaFoldDB" id="A0A9X6NFP6"/>
<dbReference type="Proteomes" id="UP000192578">
    <property type="component" value="Unassembled WGS sequence"/>
</dbReference>
<dbReference type="PANTHER" id="PTHR23507:SF1">
    <property type="entry name" value="FI18259P1-RELATED"/>
    <property type="match status" value="1"/>
</dbReference>
<feature type="transmembrane region" description="Helical" evidence="5">
    <location>
        <begin position="479"/>
        <end position="502"/>
    </location>
</feature>
<keyword evidence="2 5" id="KW-0812">Transmembrane</keyword>
<evidence type="ECO:0000256" key="4">
    <source>
        <dbReference type="ARBA" id="ARBA00023136"/>
    </source>
</evidence>
<dbReference type="InterPro" id="IPR011701">
    <property type="entry name" value="MFS"/>
</dbReference>
<evidence type="ECO:0008006" key="8">
    <source>
        <dbReference type="Google" id="ProtNLM"/>
    </source>
</evidence>
<organism evidence="6 7">
    <name type="scientific">Hypsibius exemplaris</name>
    <name type="common">Freshwater tardigrade</name>
    <dbReference type="NCBI Taxonomy" id="2072580"/>
    <lineage>
        <taxon>Eukaryota</taxon>
        <taxon>Metazoa</taxon>
        <taxon>Ecdysozoa</taxon>
        <taxon>Tardigrada</taxon>
        <taxon>Eutardigrada</taxon>
        <taxon>Parachela</taxon>
        <taxon>Hypsibioidea</taxon>
        <taxon>Hypsibiidae</taxon>
        <taxon>Hypsibius</taxon>
    </lineage>
</organism>
<keyword evidence="7" id="KW-1185">Reference proteome</keyword>
<evidence type="ECO:0000313" key="6">
    <source>
        <dbReference type="EMBL" id="OWA53340.1"/>
    </source>
</evidence>
<feature type="transmembrane region" description="Helical" evidence="5">
    <location>
        <begin position="66"/>
        <end position="84"/>
    </location>
</feature>
<protein>
    <recommendedName>
        <fullName evidence="8">Proton-coupled folate transporter</fullName>
    </recommendedName>
</protein>
<dbReference type="PANTHER" id="PTHR23507">
    <property type="entry name" value="ZGC:174356"/>
    <property type="match status" value="1"/>
</dbReference>
<feature type="transmembrane region" description="Helical" evidence="5">
    <location>
        <begin position="225"/>
        <end position="251"/>
    </location>
</feature>
<feature type="transmembrane region" description="Helical" evidence="5">
    <location>
        <begin position="130"/>
        <end position="150"/>
    </location>
</feature>
<feature type="transmembrane region" description="Helical" evidence="5">
    <location>
        <begin position="162"/>
        <end position="181"/>
    </location>
</feature>
<name>A0A9X6NFP6_HYPEX</name>
<dbReference type="Pfam" id="PF07690">
    <property type="entry name" value="MFS_1"/>
    <property type="match status" value="1"/>
</dbReference>
<comment type="subcellular location">
    <subcellularLocation>
        <location evidence="1">Membrane</location>
        <topology evidence="1">Multi-pass membrane protein</topology>
    </subcellularLocation>
</comment>
<dbReference type="Gene3D" id="1.20.1250.20">
    <property type="entry name" value="MFS general substrate transporter like domains"/>
    <property type="match status" value="1"/>
</dbReference>
<feature type="transmembrane region" description="Helical" evidence="5">
    <location>
        <begin position="257"/>
        <end position="275"/>
    </location>
</feature>
<evidence type="ECO:0000256" key="5">
    <source>
        <dbReference type="SAM" id="Phobius"/>
    </source>
</evidence>
<dbReference type="InterPro" id="IPR036259">
    <property type="entry name" value="MFS_trans_sf"/>
</dbReference>
<keyword evidence="4 5" id="KW-0472">Membrane</keyword>
<dbReference type="GO" id="GO:0022857">
    <property type="term" value="F:transmembrane transporter activity"/>
    <property type="evidence" value="ECO:0007669"/>
    <property type="project" value="InterPro"/>
</dbReference>
<accession>A0A9X6NFP6</accession>
<feature type="transmembrane region" description="Helical" evidence="5">
    <location>
        <begin position="360"/>
        <end position="381"/>
    </location>
</feature>
<feature type="transmembrane region" description="Helical" evidence="5">
    <location>
        <begin position="323"/>
        <end position="348"/>
    </location>
</feature>
<dbReference type="SUPFAM" id="SSF103473">
    <property type="entry name" value="MFS general substrate transporter"/>
    <property type="match status" value="1"/>
</dbReference>
<keyword evidence="3 5" id="KW-1133">Transmembrane helix</keyword>
<evidence type="ECO:0000256" key="1">
    <source>
        <dbReference type="ARBA" id="ARBA00004141"/>
    </source>
</evidence>
<evidence type="ECO:0000256" key="3">
    <source>
        <dbReference type="ARBA" id="ARBA00022989"/>
    </source>
</evidence>
<dbReference type="EMBL" id="MTYJ01000315">
    <property type="protein sequence ID" value="OWA53340.1"/>
    <property type="molecule type" value="Genomic_DNA"/>
</dbReference>
<proteinExistence type="predicted"/>